<name>A0A811YXR4_NYCPR</name>
<evidence type="ECO:0000313" key="3">
    <source>
        <dbReference type="Proteomes" id="UP000645828"/>
    </source>
</evidence>
<evidence type="ECO:0000313" key="2">
    <source>
        <dbReference type="EMBL" id="CAD7682317.1"/>
    </source>
</evidence>
<dbReference type="SUPFAM" id="SSF117892">
    <property type="entry name" value="Band 7/SPFH domain"/>
    <property type="match status" value="1"/>
</dbReference>
<proteinExistence type="predicted"/>
<evidence type="ECO:0000256" key="1">
    <source>
        <dbReference type="SAM" id="MobiDB-lite"/>
    </source>
</evidence>
<accession>A0A811YXR4</accession>
<organism evidence="2 3">
    <name type="scientific">Nyctereutes procyonoides</name>
    <name type="common">Raccoon dog</name>
    <name type="synonym">Canis procyonoides</name>
    <dbReference type="NCBI Taxonomy" id="34880"/>
    <lineage>
        <taxon>Eukaryota</taxon>
        <taxon>Metazoa</taxon>
        <taxon>Chordata</taxon>
        <taxon>Craniata</taxon>
        <taxon>Vertebrata</taxon>
        <taxon>Euteleostomi</taxon>
        <taxon>Mammalia</taxon>
        <taxon>Eutheria</taxon>
        <taxon>Laurasiatheria</taxon>
        <taxon>Carnivora</taxon>
        <taxon>Caniformia</taxon>
        <taxon>Canidae</taxon>
        <taxon>Nyctereutes</taxon>
    </lineage>
</organism>
<keyword evidence="3" id="KW-1185">Reference proteome</keyword>
<dbReference type="PANTHER" id="PTHR43327">
    <property type="entry name" value="STOMATIN-LIKE PROTEIN 2, MITOCHONDRIAL"/>
    <property type="match status" value="1"/>
</dbReference>
<dbReference type="PANTHER" id="PTHR43327:SF10">
    <property type="entry name" value="STOMATIN-LIKE PROTEIN 2, MITOCHONDRIAL"/>
    <property type="match status" value="1"/>
</dbReference>
<dbReference type="Proteomes" id="UP000645828">
    <property type="component" value="Unassembled WGS sequence"/>
</dbReference>
<dbReference type="GO" id="GO:0007005">
    <property type="term" value="P:mitochondrion organization"/>
    <property type="evidence" value="ECO:0007669"/>
    <property type="project" value="TreeGrafter"/>
</dbReference>
<protein>
    <submittedName>
        <fullName evidence="2">(raccoon dog) hypothetical protein</fullName>
    </submittedName>
</protein>
<dbReference type="InterPro" id="IPR050710">
    <property type="entry name" value="Band7/mec-2_domain"/>
</dbReference>
<dbReference type="GO" id="GO:0005739">
    <property type="term" value="C:mitochondrion"/>
    <property type="evidence" value="ECO:0007669"/>
    <property type="project" value="TreeGrafter"/>
</dbReference>
<dbReference type="EMBL" id="CAJHUB010000754">
    <property type="protein sequence ID" value="CAD7682317.1"/>
    <property type="molecule type" value="Genomic_DNA"/>
</dbReference>
<feature type="region of interest" description="Disordered" evidence="1">
    <location>
        <begin position="223"/>
        <end position="244"/>
    </location>
</feature>
<dbReference type="AlphaFoldDB" id="A0A811YXR4"/>
<comment type="caution">
    <text evidence="2">The sequence shown here is derived from an EMBL/GenBank/DDBJ whole genome shotgun (WGS) entry which is preliminary data.</text>
</comment>
<dbReference type="InterPro" id="IPR036013">
    <property type="entry name" value="Band_7/SPFH_dom_sf"/>
</dbReference>
<reference evidence="2" key="1">
    <citation type="submission" date="2020-12" db="EMBL/GenBank/DDBJ databases">
        <authorList>
            <consortium name="Molecular Ecology Group"/>
        </authorList>
    </citation>
    <scope>NUCLEOTIDE SEQUENCE</scope>
    <source>
        <strain evidence="2">TBG_1078</strain>
    </source>
</reference>
<gene>
    <name evidence="2" type="ORF">NYPRO_LOCUS15109</name>
</gene>
<sequence length="244" mass="26438">MAINIYLSIITLTVNGLNALIKRHREEDGAGLPAGFWPCSVSYLLGLPPNTMILFVPQQGAWEVKQMGQFLVTLNNVTLQIDELQLEDPEYAITQLAQRTIRSELGKLSLDKVFQEVHAEGGRVRGGKWATVLESEGIQESSNNLVKGKNQAYILASQAEKPEQINKAAKAKAKILAAVLTQHNGDAAASLTVAEQYFSVFSKFATDVYGTLAKVLVPEAQESVSSGSSSDVQVTDASLGEEFK</sequence>